<reference evidence="1 2" key="1">
    <citation type="journal article" date="2018" name="Sci. Rep.">
        <title>Genomic signatures of local adaptation to the degree of environmental predictability in rotifers.</title>
        <authorList>
            <person name="Franch-Gras L."/>
            <person name="Hahn C."/>
            <person name="Garcia-Roger E.M."/>
            <person name="Carmona M.J."/>
            <person name="Serra M."/>
            <person name="Gomez A."/>
        </authorList>
    </citation>
    <scope>NUCLEOTIDE SEQUENCE [LARGE SCALE GENOMIC DNA]</scope>
    <source>
        <strain evidence="1">HYR1</strain>
    </source>
</reference>
<organism evidence="1 2">
    <name type="scientific">Brachionus plicatilis</name>
    <name type="common">Marine rotifer</name>
    <name type="synonym">Brachionus muelleri</name>
    <dbReference type="NCBI Taxonomy" id="10195"/>
    <lineage>
        <taxon>Eukaryota</taxon>
        <taxon>Metazoa</taxon>
        <taxon>Spiralia</taxon>
        <taxon>Gnathifera</taxon>
        <taxon>Rotifera</taxon>
        <taxon>Eurotatoria</taxon>
        <taxon>Monogononta</taxon>
        <taxon>Pseudotrocha</taxon>
        <taxon>Ploima</taxon>
        <taxon>Brachionidae</taxon>
        <taxon>Brachionus</taxon>
    </lineage>
</organism>
<keyword evidence="2" id="KW-1185">Reference proteome</keyword>
<proteinExistence type="predicted"/>
<evidence type="ECO:0000313" key="2">
    <source>
        <dbReference type="Proteomes" id="UP000276133"/>
    </source>
</evidence>
<dbReference type="EMBL" id="REGN01009421">
    <property type="protein sequence ID" value="RNA01191.1"/>
    <property type="molecule type" value="Genomic_DNA"/>
</dbReference>
<dbReference type="AlphaFoldDB" id="A0A3M7PQZ3"/>
<evidence type="ECO:0000313" key="1">
    <source>
        <dbReference type="EMBL" id="RNA01191.1"/>
    </source>
</evidence>
<comment type="caution">
    <text evidence="1">The sequence shown here is derived from an EMBL/GenBank/DDBJ whole genome shotgun (WGS) entry which is preliminary data.</text>
</comment>
<accession>A0A3M7PQZ3</accession>
<dbReference type="Proteomes" id="UP000276133">
    <property type="component" value="Unassembled WGS sequence"/>
</dbReference>
<gene>
    <name evidence="1" type="ORF">BpHYR1_043046</name>
</gene>
<sequence length="68" mass="8214">MFDMTCLMILSITKTPTLFNLNVYSFTVQYYDLMRLANREPLDPNRSEKNISFFNIYNYILPFIDHHQ</sequence>
<protein>
    <submittedName>
        <fullName evidence="1">Uncharacterized protein</fullName>
    </submittedName>
</protein>
<name>A0A3M7PQZ3_BRAPC</name>